<dbReference type="InterPro" id="IPR049198">
    <property type="entry name" value="DUF6865"/>
</dbReference>
<dbReference type="EMBL" id="SZYD01000010">
    <property type="protein sequence ID" value="KAD4982571.1"/>
    <property type="molecule type" value="Genomic_DNA"/>
</dbReference>
<comment type="caution">
    <text evidence="1">The sequence shown here is derived from an EMBL/GenBank/DDBJ whole genome shotgun (WGS) entry which is preliminary data.</text>
</comment>
<sequence length="171" mass="18809">MICKLNWFDLGMKSVTVRNCGLDDDDDDDACFLIVQTIKYDHGYALLLLLHQVNDSINGVLPQVKDGGDVLTGRVKVHSNVKVLIWCYYMAKNKTKSEASADLARESLIALSYSLPDTDLLSTDLLKSVQNATKAANTDEKEKVRSKLISISYAESPDVKGSPVSPKETKG</sequence>
<dbReference type="AlphaFoldDB" id="A0A5N6NMM2"/>
<gene>
    <name evidence="1" type="ORF">E3N88_19242</name>
</gene>
<protein>
    <submittedName>
        <fullName evidence="1">Uncharacterized protein</fullName>
    </submittedName>
</protein>
<keyword evidence="2" id="KW-1185">Reference proteome</keyword>
<dbReference type="PANTHER" id="PTHR35282">
    <property type="entry name" value="F5D14.24 PROTEIN"/>
    <property type="match status" value="1"/>
</dbReference>
<reference evidence="1 2" key="1">
    <citation type="submission" date="2019-05" db="EMBL/GenBank/DDBJ databases">
        <title>Mikania micrantha, genome provides insights into the molecular mechanism of rapid growth.</title>
        <authorList>
            <person name="Liu B."/>
        </authorList>
    </citation>
    <scope>NUCLEOTIDE SEQUENCE [LARGE SCALE GENOMIC DNA]</scope>
    <source>
        <strain evidence="1">NLD-2019</strain>
        <tissue evidence="1">Leaf</tissue>
    </source>
</reference>
<evidence type="ECO:0000313" key="2">
    <source>
        <dbReference type="Proteomes" id="UP000326396"/>
    </source>
</evidence>
<dbReference type="Pfam" id="PF21737">
    <property type="entry name" value="DUF6865"/>
    <property type="match status" value="1"/>
</dbReference>
<proteinExistence type="predicted"/>
<dbReference type="PANTHER" id="PTHR35282:SF2">
    <property type="entry name" value="F5D14.24 PROTEIN"/>
    <property type="match status" value="1"/>
</dbReference>
<accession>A0A5N6NMM2</accession>
<dbReference type="Proteomes" id="UP000326396">
    <property type="component" value="Linkage Group LG18"/>
</dbReference>
<evidence type="ECO:0000313" key="1">
    <source>
        <dbReference type="EMBL" id="KAD4982571.1"/>
    </source>
</evidence>
<name>A0A5N6NMM2_9ASTR</name>
<organism evidence="1 2">
    <name type="scientific">Mikania micrantha</name>
    <name type="common">bitter vine</name>
    <dbReference type="NCBI Taxonomy" id="192012"/>
    <lineage>
        <taxon>Eukaryota</taxon>
        <taxon>Viridiplantae</taxon>
        <taxon>Streptophyta</taxon>
        <taxon>Embryophyta</taxon>
        <taxon>Tracheophyta</taxon>
        <taxon>Spermatophyta</taxon>
        <taxon>Magnoliopsida</taxon>
        <taxon>eudicotyledons</taxon>
        <taxon>Gunneridae</taxon>
        <taxon>Pentapetalae</taxon>
        <taxon>asterids</taxon>
        <taxon>campanulids</taxon>
        <taxon>Asterales</taxon>
        <taxon>Asteraceae</taxon>
        <taxon>Asteroideae</taxon>
        <taxon>Heliantheae alliance</taxon>
        <taxon>Eupatorieae</taxon>
        <taxon>Mikania</taxon>
    </lineage>
</organism>
<dbReference type="OrthoDB" id="632588at2759"/>